<name>A0ACC2VLJ2_9TREE</name>
<evidence type="ECO:0000313" key="2">
    <source>
        <dbReference type="Proteomes" id="UP001227268"/>
    </source>
</evidence>
<sequence length="534" mass="56332">MSLDNGGAEARLVLAGVGGGGGEDEFDALVASAQTVRVTLTPSRLKTFPSASREIDSSPVGGGKRTNNGRASSSSSSLALATVAFPAGTSNLKKLLHTNQRREEPGLEGPRFISSNRTVTGTSLELDGTGVDDEISSQLPVNQRVLMPGAGRMVARDESQIGKDSLTTTETLKEVLQSDPPPWSSPSPAPKLQASEPVPARTDTNQEYTSARSAMPVLGTPVRMQPRTEVSPQSARIRQTESPLTKGRTNEFSELADFLMNTPPPPKHTQAFTEGSDGRHGSANTVGTEGIKRDASPAENAGRFKALVGRVTWNRSPDKYGANGNNGSASDIPSLEQHGSASSPSKLRRKSDTTPGNGKSRPGTGGAPSPSYGLFSSRDRHIVDEYIGPSTIGIDGRQQRDRDGGLFRSMVEVGSLPGTGSTEESSILAPDTDSHGSVNPEFYTRHATPRNSNGTSLPIGHSPPAIVTGQSHVPQVKDIPNGIEKAPSRSIPLADILQLQHGIAQATSTSECQTLVYELLRRYGVVQNVASIPL</sequence>
<dbReference type="Proteomes" id="UP001227268">
    <property type="component" value="Unassembled WGS sequence"/>
</dbReference>
<reference evidence="1" key="1">
    <citation type="submission" date="2023-04" db="EMBL/GenBank/DDBJ databases">
        <title>Draft Genome sequencing of Naganishia species isolated from polar environments using Oxford Nanopore Technology.</title>
        <authorList>
            <person name="Leo P."/>
            <person name="Venkateswaran K."/>
        </authorList>
    </citation>
    <scope>NUCLEOTIDE SEQUENCE</scope>
    <source>
        <strain evidence="1">MNA-CCFEE 5423</strain>
    </source>
</reference>
<evidence type="ECO:0000313" key="1">
    <source>
        <dbReference type="EMBL" id="KAJ9099966.1"/>
    </source>
</evidence>
<keyword evidence="2" id="KW-1185">Reference proteome</keyword>
<comment type="caution">
    <text evidence="1">The sequence shown here is derived from an EMBL/GenBank/DDBJ whole genome shotgun (WGS) entry which is preliminary data.</text>
</comment>
<proteinExistence type="predicted"/>
<gene>
    <name evidence="1" type="ORF">QFC21_003974</name>
</gene>
<protein>
    <submittedName>
        <fullName evidence="1">Uncharacterized protein</fullName>
    </submittedName>
</protein>
<organism evidence="1 2">
    <name type="scientific">Naganishia friedmannii</name>
    <dbReference type="NCBI Taxonomy" id="89922"/>
    <lineage>
        <taxon>Eukaryota</taxon>
        <taxon>Fungi</taxon>
        <taxon>Dikarya</taxon>
        <taxon>Basidiomycota</taxon>
        <taxon>Agaricomycotina</taxon>
        <taxon>Tremellomycetes</taxon>
        <taxon>Filobasidiales</taxon>
        <taxon>Filobasidiaceae</taxon>
        <taxon>Naganishia</taxon>
    </lineage>
</organism>
<dbReference type="EMBL" id="JASBWT010000012">
    <property type="protein sequence ID" value="KAJ9099966.1"/>
    <property type="molecule type" value="Genomic_DNA"/>
</dbReference>
<accession>A0ACC2VLJ2</accession>